<dbReference type="Proteomes" id="UP000799539">
    <property type="component" value="Unassembled WGS sequence"/>
</dbReference>
<sequence length="76" mass="8943">MRKRQEIDWRLHLTTFNNDIPHFWMNRPESCILARRLDLFARLGVRSFGGQEAEEGSKRSVVQKQRRNSNDTAAAE</sequence>
<reference evidence="2" key="1">
    <citation type="journal article" date="2020" name="Stud. Mycol.">
        <title>101 Dothideomycetes genomes: a test case for predicting lifestyles and emergence of pathogens.</title>
        <authorList>
            <person name="Haridas S."/>
            <person name="Albert R."/>
            <person name="Binder M."/>
            <person name="Bloem J."/>
            <person name="Labutti K."/>
            <person name="Salamov A."/>
            <person name="Andreopoulos B."/>
            <person name="Baker S."/>
            <person name="Barry K."/>
            <person name="Bills G."/>
            <person name="Bluhm B."/>
            <person name="Cannon C."/>
            <person name="Castanera R."/>
            <person name="Culley D."/>
            <person name="Daum C."/>
            <person name="Ezra D."/>
            <person name="Gonzalez J."/>
            <person name="Henrissat B."/>
            <person name="Kuo A."/>
            <person name="Liang C."/>
            <person name="Lipzen A."/>
            <person name="Lutzoni F."/>
            <person name="Magnuson J."/>
            <person name="Mondo S."/>
            <person name="Nolan M."/>
            <person name="Ohm R."/>
            <person name="Pangilinan J."/>
            <person name="Park H.-J."/>
            <person name="Ramirez L."/>
            <person name="Alfaro M."/>
            <person name="Sun H."/>
            <person name="Tritt A."/>
            <person name="Yoshinaga Y."/>
            <person name="Zwiers L.-H."/>
            <person name="Turgeon B."/>
            <person name="Goodwin S."/>
            <person name="Spatafora J."/>
            <person name="Crous P."/>
            <person name="Grigoriev I."/>
        </authorList>
    </citation>
    <scope>NUCLEOTIDE SEQUENCE</scope>
    <source>
        <strain evidence="2">SCOH1-5</strain>
    </source>
</reference>
<keyword evidence="3" id="KW-1185">Reference proteome</keyword>
<evidence type="ECO:0000256" key="1">
    <source>
        <dbReference type="SAM" id="MobiDB-lite"/>
    </source>
</evidence>
<evidence type="ECO:0000313" key="2">
    <source>
        <dbReference type="EMBL" id="KAF2208041.1"/>
    </source>
</evidence>
<protein>
    <submittedName>
        <fullName evidence="2">Uncharacterized protein</fullName>
    </submittedName>
</protein>
<feature type="region of interest" description="Disordered" evidence="1">
    <location>
        <begin position="54"/>
        <end position="76"/>
    </location>
</feature>
<proteinExistence type="predicted"/>
<name>A0A6A6F637_9PEZI</name>
<dbReference type="EMBL" id="ML992697">
    <property type="protein sequence ID" value="KAF2208041.1"/>
    <property type="molecule type" value="Genomic_DNA"/>
</dbReference>
<gene>
    <name evidence="2" type="ORF">CERZMDRAFT_122518</name>
</gene>
<dbReference type="AlphaFoldDB" id="A0A6A6F637"/>
<accession>A0A6A6F637</accession>
<evidence type="ECO:0000313" key="3">
    <source>
        <dbReference type="Proteomes" id="UP000799539"/>
    </source>
</evidence>
<organism evidence="2 3">
    <name type="scientific">Cercospora zeae-maydis SCOH1-5</name>
    <dbReference type="NCBI Taxonomy" id="717836"/>
    <lineage>
        <taxon>Eukaryota</taxon>
        <taxon>Fungi</taxon>
        <taxon>Dikarya</taxon>
        <taxon>Ascomycota</taxon>
        <taxon>Pezizomycotina</taxon>
        <taxon>Dothideomycetes</taxon>
        <taxon>Dothideomycetidae</taxon>
        <taxon>Mycosphaerellales</taxon>
        <taxon>Mycosphaerellaceae</taxon>
        <taxon>Cercospora</taxon>
    </lineage>
</organism>